<dbReference type="InterPro" id="IPR011990">
    <property type="entry name" value="TPR-like_helical_dom_sf"/>
</dbReference>
<dbReference type="NCBIfam" id="TIGR03939">
    <property type="entry name" value="PGA_TPR_OMP"/>
    <property type="match status" value="1"/>
</dbReference>
<dbReference type="Proteomes" id="UP000183031">
    <property type="component" value="Unassembled WGS sequence"/>
</dbReference>
<evidence type="ECO:0000313" key="3">
    <source>
        <dbReference type="Proteomes" id="UP000183031"/>
    </source>
</evidence>
<accession>A0A1G5JMD3</accession>
<dbReference type="NCBIfam" id="NF007468">
    <property type="entry name" value="PRK10049.1"/>
    <property type="match status" value="1"/>
</dbReference>
<dbReference type="Gene3D" id="1.25.40.10">
    <property type="entry name" value="Tetratricopeptide repeat domain"/>
    <property type="match status" value="1"/>
</dbReference>
<keyword evidence="3" id="KW-1185">Reference proteome</keyword>
<dbReference type="SUPFAM" id="SSF48452">
    <property type="entry name" value="TPR-like"/>
    <property type="match status" value="1"/>
</dbReference>
<reference evidence="2 3" key="1">
    <citation type="submission" date="2016-10" db="EMBL/GenBank/DDBJ databases">
        <authorList>
            <person name="Varghese N."/>
            <person name="Submissions S."/>
        </authorList>
    </citation>
    <scope>NUCLEOTIDE SEQUENCE [LARGE SCALE GENOMIC DNA]</scope>
    <source>
        <strain evidence="2 3">CGMCC 1.6853</strain>
    </source>
</reference>
<gene>
    <name evidence="2" type="ORF">SAMN02927935_02827</name>
</gene>
<protein>
    <submittedName>
        <fullName evidence="2">Poly acetylglucosamine porin</fullName>
    </submittedName>
</protein>
<feature type="domain" description="PgaA membrane beta barrel" evidence="1">
    <location>
        <begin position="525"/>
        <end position="818"/>
    </location>
</feature>
<evidence type="ECO:0000259" key="1">
    <source>
        <dbReference type="Pfam" id="PF21197"/>
    </source>
</evidence>
<proteinExistence type="predicted"/>
<dbReference type="InterPro" id="IPR023870">
    <property type="entry name" value="PGA_export_porin_PgaA"/>
</dbReference>
<dbReference type="InterPro" id="IPR049003">
    <property type="entry name" value="PgaA_barrel"/>
</dbReference>
<organism evidence="2 3">
    <name type="scientific">Serratia nematodiphila</name>
    <dbReference type="NCBI Taxonomy" id="458197"/>
    <lineage>
        <taxon>Bacteria</taxon>
        <taxon>Pseudomonadati</taxon>
        <taxon>Pseudomonadota</taxon>
        <taxon>Gammaproteobacteria</taxon>
        <taxon>Enterobacterales</taxon>
        <taxon>Yersiniaceae</taxon>
        <taxon>Serratia</taxon>
    </lineage>
</organism>
<sequence length="818" mass="92167">MPKVNSRSLRFTERHATKYAASLLFIGLSLPATALADERYDALIRQARSGDTAPVLAYLSQRRAQEGLSLQQRADYIQVAGWAGHDEEVVALWRADGAALQRDSASLATAARAYRNLKQWQPSLRRWRAALQLAPADGGLQRGYVMTLADAGQDAQAQTEAAKAEKLLEPATWYLTRAYVDQAAGRSWAALENVTHARALAPSDTGIQAYYVTLLAANRVADPALRESQGLALPPAQQRRLQADEAAELVRLSFIDARGEQERFVIADRALARYDQLLTQWRPLPEAQDSYQQARVDRLGALLARYRMADVVSEYQTLQAEGRTVPDYAQRWAASAYLYLQQPDKAQAIFGRLNAAAPQAVTAEDETDLFYAQAENERIDQAALLAQRVSQRYPYATHLYQLPTLAYNDDWLVGQSLLAQSRVYQRDLAEAERQLTHLARTAPGNQGLRISLASVYLARGWPRRAEEELKQVEGLEPRSLPLEIQQGYVAQGLQEWRQLDLLADDVIQRAPESVAAQQFERSRRIHHMSELRISGNQGIDSDGPVSGSHDFGIHAALYSPPIDDNWRLFTGWGFNTGQFDEGKGINRDLSAGAEWRSRDLWLEAEVANRNYGHGNELGLRLSSWYDLNDQWRLGGSVARLSAETPLRALTNGISANGGNLWLRWQQSESRELRASVAPSHFSDGNNRLEYGLEGRQRLLAGARYRLDMNLTLSGSRNSQENVPYYNPKRDFTLLPSLTLDHTLYRHYQTEWSQQFQAGAGSYWQRDYARKPITQLGYGQRVSWNGVLDAGVMLQFEKHPYDGKRERNIGVTFDLNYRF</sequence>
<dbReference type="RefSeq" id="WP_072010095.1">
    <property type="nucleotide sequence ID" value="NZ_CBCSIN010000005.1"/>
</dbReference>
<dbReference type="SUPFAM" id="SSF56935">
    <property type="entry name" value="Porins"/>
    <property type="match status" value="1"/>
</dbReference>
<dbReference type="Pfam" id="PF21197">
    <property type="entry name" value="PgaA_barrel"/>
    <property type="match status" value="1"/>
</dbReference>
<evidence type="ECO:0000313" key="2">
    <source>
        <dbReference type="EMBL" id="SCY88909.1"/>
    </source>
</evidence>
<comment type="caution">
    <text evidence="2">The sequence shown here is derived from an EMBL/GenBank/DDBJ whole genome shotgun (WGS) entry which is preliminary data.</text>
</comment>
<dbReference type="EMBL" id="FMUT01000007">
    <property type="protein sequence ID" value="SCY88909.1"/>
    <property type="molecule type" value="Genomic_DNA"/>
</dbReference>
<name>A0A1G5JMD3_9GAMM</name>